<dbReference type="Pfam" id="PF13204">
    <property type="entry name" value="Apiosidase"/>
    <property type="match status" value="1"/>
</dbReference>
<reference evidence="5 6" key="1">
    <citation type="submission" date="2018-06" db="EMBL/GenBank/DDBJ databases">
        <title>Genomic Encyclopedia of Archaeal and Bacterial Type Strains, Phase II (KMG-II): from individual species to whole genera.</title>
        <authorList>
            <person name="Goeker M."/>
        </authorList>
    </citation>
    <scope>NUCLEOTIDE SEQUENCE [LARGE SCALE GENOMIC DNA]</scope>
    <source>
        <strain evidence="5 6">DSM 19830</strain>
    </source>
</reference>
<keyword evidence="6" id="KW-1185">Reference proteome</keyword>
<gene>
    <name evidence="5" type="ORF">LV85_02533</name>
</gene>
<dbReference type="PANTHER" id="PTHR37836:SF2">
    <property type="entry name" value="DUF4038 DOMAIN-CONTAINING PROTEIN"/>
    <property type="match status" value="1"/>
</dbReference>
<comment type="caution">
    <text evidence="5">The sequence shown here is derived from an EMBL/GenBank/DDBJ whole genome shotgun (WGS) entry which is preliminary data.</text>
</comment>
<dbReference type="SUPFAM" id="SSF51445">
    <property type="entry name" value="(Trans)glycosidases"/>
    <property type="match status" value="1"/>
</dbReference>
<dbReference type="InterPro" id="IPR024749">
    <property type="entry name" value="Collagen-bd_put"/>
</dbReference>
<evidence type="ECO:0000256" key="1">
    <source>
        <dbReference type="SAM" id="MobiDB-lite"/>
    </source>
</evidence>
<evidence type="ECO:0000259" key="3">
    <source>
        <dbReference type="Pfam" id="PF12904"/>
    </source>
</evidence>
<dbReference type="AlphaFoldDB" id="A0A2W7QY70"/>
<dbReference type="RefSeq" id="WP_111319913.1">
    <property type="nucleotide sequence ID" value="NZ_QKZT01000010.1"/>
</dbReference>
<proteinExistence type="predicted"/>
<feature type="signal peptide" evidence="2">
    <location>
        <begin position="1"/>
        <end position="20"/>
    </location>
</feature>
<feature type="chain" id="PRO_5015979189" evidence="2">
    <location>
        <begin position="21"/>
        <end position="492"/>
    </location>
</feature>
<protein>
    <submittedName>
        <fullName evidence="5">Collagenase-like protein with putative collagen-binding domain</fullName>
    </submittedName>
</protein>
<evidence type="ECO:0000256" key="2">
    <source>
        <dbReference type="SAM" id="SignalP"/>
    </source>
</evidence>
<dbReference type="EMBL" id="QKZT01000010">
    <property type="protein sequence ID" value="PZX50990.1"/>
    <property type="molecule type" value="Genomic_DNA"/>
</dbReference>
<evidence type="ECO:0000259" key="4">
    <source>
        <dbReference type="Pfam" id="PF13204"/>
    </source>
</evidence>
<keyword evidence="2" id="KW-0732">Signal</keyword>
<name>A0A2W7QY70_9BACT</name>
<evidence type="ECO:0000313" key="6">
    <source>
        <dbReference type="Proteomes" id="UP000248882"/>
    </source>
</evidence>
<evidence type="ECO:0000313" key="5">
    <source>
        <dbReference type="EMBL" id="PZX50990.1"/>
    </source>
</evidence>
<accession>A0A2W7QY70</accession>
<dbReference type="PANTHER" id="PTHR37836">
    <property type="entry name" value="LMO1036 PROTEIN"/>
    <property type="match status" value="1"/>
</dbReference>
<dbReference type="InterPro" id="IPR025277">
    <property type="entry name" value="Apiosidase-like_cat_dom"/>
</dbReference>
<feature type="region of interest" description="Disordered" evidence="1">
    <location>
        <begin position="108"/>
        <end position="132"/>
    </location>
</feature>
<organism evidence="5 6">
    <name type="scientific">Algoriphagus chordae</name>
    <dbReference type="NCBI Taxonomy" id="237019"/>
    <lineage>
        <taxon>Bacteria</taxon>
        <taxon>Pseudomonadati</taxon>
        <taxon>Bacteroidota</taxon>
        <taxon>Cytophagia</taxon>
        <taxon>Cytophagales</taxon>
        <taxon>Cyclobacteriaceae</taxon>
        <taxon>Algoriphagus</taxon>
    </lineage>
</organism>
<dbReference type="Gene3D" id="3.20.20.80">
    <property type="entry name" value="Glycosidases"/>
    <property type="match status" value="1"/>
</dbReference>
<feature type="domain" description="Putative collagen-binding" evidence="3">
    <location>
        <begin position="402"/>
        <end position="489"/>
    </location>
</feature>
<dbReference type="Proteomes" id="UP000248882">
    <property type="component" value="Unassembled WGS sequence"/>
</dbReference>
<dbReference type="Pfam" id="PF12904">
    <property type="entry name" value="Collagen_bind_2"/>
    <property type="match status" value="1"/>
</dbReference>
<dbReference type="InterPro" id="IPR017853">
    <property type="entry name" value="GH"/>
</dbReference>
<sequence>MKKQIIFTLVLLLSSVNIFAQAPWDSHGKLQVASNGHYIEHKDGTPFLWIGDTGWGLFQQLTREEVDQYLDNRQETGFNVIQSVAFWYPHGGGLKNGPHNAANAYGHRPFTGGEDNPNTAKPLVESGGSPDAPNDYWDHVDYIIEGIKKRNMYVALLPNWGRAYITDQFSGAHQEFTAQEAKEYGVFLGKRYKTEPHILWVLGGDAKGKYFAVSDTISEKNVDRRSIFRAMAEGIANGVTGKTVQWNKADQAWKDVFFTYHPDGDPSDNSSTWFHEDAWITANGVEVWTQVNEVYPTMAREYNLDNPKKPSLFLEGSYEFGAYGQECGYITPLRLRRQVYHTFFAGGAGHTYGAGPIWAMRGTQGNYNCGFTWEQALNFPGAVQFAQLAKNLLIENNWSEWIPDQSILQGTESDNESLKAAVRLSSGKKILVYFSDNSEATVKNILDKDAEANWFDPMEGRESTAESFQTGESRIITPPTGWEDAILILTSN</sequence>
<dbReference type="OrthoDB" id="59486at2"/>
<feature type="domain" description="Apiosidase-like catalytic" evidence="4">
    <location>
        <begin position="34"/>
        <end position="397"/>
    </location>
</feature>